<proteinExistence type="inferred from homology"/>
<evidence type="ECO:0000256" key="3">
    <source>
        <dbReference type="ARBA" id="ARBA00023277"/>
    </source>
</evidence>
<comment type="cofactor">
    <cofactor evidence="4">
        <name>Mn(2+)</name>
        <dbReference type="ChEBI" id="CHEBI:29035"/>
    </cofactor>
</comment>
<keyword evidence="3 4" id="KW-0119">Carbohydrate metabolism</keyword>
<dbReference type="SUPFAM" id="SSF56300">
    <property type="entry name" value="Metallo-dependent phosphatases"/>
    <property type="match status" value="1"/>
</dbReference>
<evidence type="ECO:0000256" key="4">
    <source>
        <dbReference type="HAMAP-Rule" id="MF_01854"/>
    </source>
</evidence>
<dbReference type="RefSeq" id="WP_349053626.1">
    <property type="nucleotide sequence ID" value="NZ_JBBNPS010000005.1"/>
</dbReference>
<keyword evidence="6" id="KW-1185">Reference proteome</keyword>
<keyword evidence="1 4" id="KW-0378">Hydrolase</keyword>
<dbReference type="HAMAP" id="MF_01854">
    <property type="entry name" value="FBPase_class3"/>
    <property type="match status" value="1"/>
</dbReference>
<evidence type="ECO:0000256" key="1">
    <source>
        <dbReference type="ARBA" id="ARBA00022801"/>
    </source>
</evidence>
<protein>
    <recommendedName>
        <fullName evidence="4">Fructose-1,6-bisphosphatase class 3</fullName>
        <shortName evidence="4">FBPase class 3</shortName>
        <ecNumber evidence="4">3.1.3.11</ecNumber>
    </recommendedName>
    <alternativeName>
        <fullName evidence="4">D-fructose-1,6-bisphosphate 1-phosphohydrolase class 3</fullName>
    </alternativeName>
</protein>
<dbReference type="EC" id="3.1.3.11" evidence="4"/>
<accession>A0ABV1J4Z2</accession>
<evidence type="ECO:0000313" key="6">
    <source>
        <dbReference type="Proteomes" id="UP001481872"/>
    </source>
</evidence>
<dbReference type="Gene3D" id="3.60.21.10">
    <property type="match status" value="1"/>
</dbReference>
<dbReference type="InterPro" id="IPR029052">
    <property type="entry name" value="Metallo-depent_PP-like"/>
</dbReference>
<keyword evidence="2 4" id="KW-0464">Manganese</keyword>
<comment type="caution">
    <text evidence="5">The sequence shown here is derived from an EMBL/GenBank/DDBJ whole genome shotgun (WGS) entry which is preliminary data.</text>
</comment>
<comment type="similarity">
    <text evidence="4">Belongs to the FBPase class 3 family.</text>
</comment>
<reference evidence="5 6" key="1">
    <citation type="submission" date="2024-04" db="EMBL/GenBank/DDBJ databases">
        <title>Human intestinal bacterial collection.</title>
        <authorList>
            <person name="Pauvert C."/>
            <person name="Hitch T.C.A."/>
            <person name="Clavel T."/>
        </authorList>
    </citation>
    <scope>NUCLEOTIDE SEQUENCE [LARGE SCALE GENOMIC DNA]</scope>
    <source>
        <strain evidence="5 6">CLA-SR-H026</strain>
    </source>
</reference>
<dbReference type="InterPro" id="IPR009164">
    <property type="entry name" value="FBPtase_class3"/>
</dbReference>
<gene>
    <name evidence="4" type="primary">fbp</name>
    <name evidence="5" type="ORF">AAA081_02915</name>
</gene>
<sequence length="649" mass="73524">MEQLSQLQKNYYRLLAEKYPSRDRVLAEALLLESGLNLPKPTEHFVSDLHGEYRAFTHVIRNASGVLRRYIDELFPEKSEADRKRLATILYYPEEKLKLLKEAMTPEDYDALLKTTLADLILVAKRVAAKYDHDQIEATFPVDRKKILNLLLLEEAGLRHKAGYVKTLHEKIVAYGEGEIYIRDLADLSVRYAVDTLHVIGDIYDRGEEAEKIMDYLMASPKVDIQWGNHDIAWIGACAGNFALIANVIRIALRYNVLHTIEDGYGINLMPLVRYAKKYKATAPFYPKNPDPHEAQNESLAKLHKAMAVLQFKAEGQLIAKHPEYGMDGMRLLHRMDLEAGTVEVGGKTYPLLDTDFPTVDPADPYAFTEEEKQVAARLTESFTNGERLRKHIRFLIESGSMYLIRNDNLLFHGCLPTDEAGNFAPTSVLGKPLAGRELLDAFDTAVRDSFFARGEKQKAAADLMFYLWCGEASPLFGKERITTFERYFIADEATHKEEKNPYYRLREEADFAEKILRAFHIDPDRGKIINGHTPVKRMKGEEPVKAEGKVLVIDGGFAHAYRKTTGTAGYTLISNSYGILLATHSPMKDEERRIADDIDVTSSLAFVTEYESRRLVKDTDGGKKGLETIAELTTLAKLYETGEIKTQK</sequence>
<organism evidence="5 6">
    <name type="scientific">Aedoeadaptatus acetigenes</name>
    <dbReference type="NCBI Taxonomy" id="2981723"/>
    <lineage>
        <taxon>Bacteria</taxon>
        <taxon>Bacillati</taxon>
        <taxon>Bacillota</taxon>
        <taxon>Tissierellia</taxon>
        <taxon>Tissierellales</taxon>
        <taxon>Peptoniphilaceae</taxon>
        <taxon>Aedoeadaptatus</taxon>
    </lineage>
</organism>
<evidence type="ECO:0000256" key="2">
    <source>
        <dbReference type="ARBA" id="ARBA00023211"/>
    </source>
</evidence>
<dbReference type="EMBL" id="JBBNPS010000005">
    <property type="protein sequence ID" value="MEQ3353253.1"/>
    <property type="molecule type" value="Genomic_DNA"/>
</dbReference>
<dbReference type="Pfam" id="PF06874">
    <property type="entry name" value="FBPase_2"/>
    <property type="match status" value="1"/>
</dbReference>
<comment type="catalytic activity">
    <reaction evidence="4">
        <text>beta-D-fructose 1,6-bisphosphate + H2O = beta-D-fructose 6-phosphate + phosphate</text>
        <dbReference type="Rhea" id="RHEA:11064"/>
        <dbReference type="ChEBI" id="CHEBI:15377"/>
        <dbReference type="ChEBI" id="CHEBI:32966"/>
        <dbReference type="ChEBI" id="CHEBI:43474"/>
        <dbReference type="ChEBI" id="CHEBI:57634"/>
        <dbReference type="EC" id="3.1.3.11"/>
    </reaction>
</comment>
<evidence type="ECO:0000313" key="5">
    <source>
        <dbReference type="EMBL" id="MEQ3353253.1"/>
    </source>
</evidence>
<dbReference type="Proteomes" id="UP001481872">
    <property type="component" value="Unassembled WGS sequence"/>
</dbReference>
<name>A0ABV1J4Z2_9FIRM</name>
<comment type="pathway">
    <text evidence="4">Carbohydrate biosynthesis; gluconeogenesis.</text>
</comment>